<feature type="compositionally biased region" description="Pro residues" evidence="6">
    <location>
        <begin position="64"/>
        <end position="73"/>
    </location>
</feature>
<evidence type="ECO:0000313" key="9">
    <source>
        <dbReference type="Proteomes" id="UP000694844"/>
    </source>
</evidence>
<keyword evidence="4 7" id="KW-1133">Transmembrane helix</keyword>
<dbReference type="GO" id="GO:0016020">
    <property type="term" value="C:membrane"/>
    <property type="evidence" value="ECO:0007669"/>
    <property type="project" value="UniProtKB-SubCell"/>
</dbReference>
<comment type="similarity">
    <text evidence="2">Belongs to the TM2 family.</text>
</comment>
<feature type="region of interest" description="Disordered" evidence="6">
    <location>
        <begin position="448"/>
        <end position="472"/>
    </location>
</feature>
<evidence type="ECO:0000256" key="2">
    <source>
        <dbReference type="ARBA" id="ARBA00008284"/>
    </source>
</evidence>
<evidence type="ECO:0000256" key="1">
    <source>
        <dbReference type="ARBA" id="ARBA00004141"/>
    </source>
</evidence>
<feature type="transmembrane region" description="Helical" evidence="7">
    <location>
        <begin position="219"/>
        <end position="239"/>
    </location>
</feature>
<feature type="domain" description="TM2" evidence="8">
    <location>
        <begin position="196"/>
        <end position="237"/>
    </location>
</feature>
<dbReference type="RefSeq" id="XP_022312238.1">
    <property type="nucleotide sequence ID" value="XM_022456530.1"/>
</dbReference>
<feature type="domain" description="TM2" evidence="8">
    <location>
        <begin position="256"/>
        <end position="305"/>
    </location>
</feature>
<evidence type="ECO:0000256" key="7">
    <source>
        <dbReference type="SAM" id="Phobius"/>
    </source>
</evidence>
<gene>
    <name evidence="10" type="primary">LOC111117414</name>
</gene>
<evidence type="ECO:0000256" key="6">
    <source>
        <dbReference type="SAM" id="MobiDB-lite"/>
    </source>
</evidence>
<evidence type="ECO:0000313" key="10">
    <source>
        <dbReference type="RefSeq" id="XP_022312238.1"/>
    </source>
</evidence>
<dbReference type="InterPro" id="IPR007829">
    <property type="entry name" value="TM2"/>
</dbReference>
<dbReference type="Proteomes" id="UP000694844">
    <property type="component" value="Chromosome 10"/>
</dbReference>
<keyword evidence="5 7" id="KW-0472">Membrane</keyword>
<feature type="compositionally biased region" description="Pro residues" evidence="6">
    <location>
        <begin position="44"/>
        <end position="56"/>
    </location>
</feature>
<dbReference type="AlphaFoldDB" id="A0A8B8C913"/>
<feature type="transmembrane region" description="Helical" evidence="7">
    <location>
        <begin position="196"/>
        <end position="213"/>
    </location>
</feature>
<dbReference type="OrthoDB" id="10262359at2759"/>
<reference evidence="10" key="1">
    <citation type="submission" date="2025-08" db="UniProtKB">
        <authorList>
            <consortium name="RefSeq"/>
        </authorList>
    </citation>
    <scope>IDENTIFICATION</scope>
    <source>
        <tissue evidence="10">Whole sample</tissue>
    </source>
</reference>
<organism evidence="9 10">
    <name type="scientific">Crassostrea virginica</name>
    <name type="common">Eastern oyster</name>
    <dbReference type="NCBI Taxonomy" id="6565"/>
    <lineage>
        <taxon>Eukaryota</taxon>
        <taxon>Metazoa</taxon>
        <taxon>Spiralia</taxon>
        <taxon>Lophotrochozoa</taxon>
        <taxon>Mollusca</taxon>
        <taxon>Bivalvia</taxon>
        <taxon>Autobranchia</taxon>
        <taxon>Pteriomorphia</taxon>
        <taxon>Ostreida</taxon>
        <taxon>Ostreoidea</taxon>
        <taxon>Ostreidae</taxon>
        <taxon>Crassostrea</taxon>
    </lineage>
</organism>
<feature type="transmembrane region" description="Helical" evidence="7">
    <location>
        <begin position="125"/>
        <end position="142"/>
    </location>
</feature>
<proteinExistence type="inferred from homology"/>
<feature type="transmembrane region" description="Helical" evidence="7">
    <location>
        <begin position="353"/>
        <end position="370"/>
    </location>
</feature>
<sequence>MSVCQHRLKARMSTERESFQQRSQTAEGSGPCETPAGTATHPGFNPPPHGAYPPQQPTGGAYPPAGPPQPPQSAPQQPLYGYPQYATPQGQPFYPQPPVVYGAYRPNNGGSSVPAPLPRKSLLEAYLLVFLLGFTGAHHFYLRRPLWGVLYLFSLGLLGAGWVMDMFRLPVLVSRCNKDASNQNTKDAKKKHLDDAYVLWLPGGFLGLHHFYLNNIGLGVLYLFTFGICGVGWLIDICLMPYHVKRANANIPASIEKSTATTFILAVSPAGLLGAHHYYLNRIGFGLTYTFTFGLLGVGYIVDWFRAPILTKRYNQSKTIGQVEHKHLDDAFLLWFPFGLIGFHHFYLRRPCWGLLYFCTFGLFGIGWLIDICRMWKMVEDCNKELDERALIARNNCGVTHAQPNYAAGVYLRRPNPTGGQIPVNYGQTGPCYPGYSNPYPGAYPPPSNGYGAISGDQPPPYEAPAIPAKTQ</sequence>
<feature type="transmembrane region" description="Helical" evidence="7">
    <location>
        <begin position="148"/>
        <end position="167"/>
    </location>
</feature>
<evidence type="ECO:0000256" key="3">
    <source>
        <dbReference type="ARBA" id="ARBA00022692"/>
    </source>
</evidence>
<dbReference type="PANTHER" id="PTHR21016">
    <property type="entry name" value="BETA-AMYLOID BINDING PROTEIN-RELATED"/>
    <property type="match status" value="1"/>
</dbReference>
<feature type="transmembrane region" description="Helical" evidence="7">
    <location>
        <begin position="286"/>
        <end position="307"/>
    </location>
</feature>
<feature type="region of interest" description="Disordered" evidence="6">
    <location>
        <begin position="1"/>
        <end position="82"/>
    </location>
</feature>
<feature type="domain" description="TM2" evidence="8">
    <location>
        <begin position="119"/>
        <end position="167"/>
    </location>
</feature>
<keyword evidence="3 7" id="KW-0812">Transmembrane</keyword>
<evidence type="ECO:0000256" key="4">
    <source>
        <dbReference type="ARBA" id="ARBA00022989"/>
    </source>
</evidence>
<dbReference type="InterPro" id="IPR050932">
    <property type="entry name" value="TM2D1-3-like"/>
</dbReference>
<feature type="compositionally biased region" description="Basic residues" evidence="6">
    <location>
        <begin position="1"/>
        <end position="10"/>
    </location>
</feature>
<dbReference type="KEGG" id="cvn:111117414"/>
<dbReference type="GeneID" id="111117414"/>
<comment type="subcellular location">
    <subcellularLocation>
        <location evidence="1">Membrane</location>
        <topology evidence="1">Multi-pass membrane protein</topology>
    </subcellularLocation>
</comment>
<keyword evidence="9" id="KW-1185">Reference proteome</keyword>
<name>A0A8B8C913_CRAVI</name>
<evidence type="ECO:0000256" key="5">
    <source>
        <dbReference type="ARBA" id="ARBA00023136"/>
    </source>
</evidence>
<protein>
    <submittedName>
        <fullName evidence="10">DnaJ homolog subfamily C member 22-like</fullName>
    </submittedName>
</protein>
<dbReference type="Pfam" id="PF05154">
    <property type="entry name" value="TM2"/>
    <property type="match status" value="4"/>
</dbReference>
<feature type="transmembrane region" description="Helical" evidence="7">
    <location>
        <begin position="328"/>
        <end position="347"/>
    </location>
</feature>
<dbReference type="PANTHER" id="PTHR21016:SF25">
    <property type="entry name" value="TM2 DOMAIN-CONTAINING PROTEIN DDB_G0277895-RELATED"/>
    <property type="match status" value="1"/>
</dbReference>
<feature type="domain" description="TM2" evidence="8">
    <location>
        <begin position="331"/>
        <end position="372"/>
    </location>
</feature>
<accession>A0A8B8C913</accession>
<evidence type="ECO:0000259" key="8">
    <source>
        <dbReference type="Pfam" id="PF05154"/>
    </source>
</evidence>